<reference evidence="2" key="1">
    <citation type="submission" date="2014-11" db="EMBL/GenBank/DDBJ databases">
        <authorList>
            <person name="Amaro Gonzalez C."/>
        </authorList>
    </citation>
    <scope>NUCLEOTIDE SEQUENCE</scope>
</reference>
<keyword evidence="1" id="KW-0472">Membrane</keyword>
<accession>A0A0E9WKC0</accession>
<keyword evidence="1" id="KW-0812">Transmembrane</keyword>
<dbReference type="EMBL" id="GBXM01017743">
    <property type="protein sequence ID" value="JAH90834.1"/>
    <property type="molecule type" value="Transcribed_RNA"/>
</dbReference>
<organism evidence="2">
    <name type="scientific">Anguilla anguilla</name>
    <name type="common">European freshwater eel</name>
    <name type="synonym">Muraena anguilla</name>
    <dbReference type="NCBI Taxonomy" id="7936"/>
    <lineage>
        <taxon>Eukaryota</taxon>
        <taxon>Metazoa</taxon>
        <taxon>Chordata</taxon>
        <taxon>Craniata</taxon>
        <taxon>Vertebrata</taxon>
        <taxon>Euteleostomi</taxon>
        <taxon>Actinopterygii</taxon>
        <taxon>Neopterygii</taxon>
        <taxon>Teleostei</taxon>
        <taxon>Anguilliformes</taxon>
        <taxon>Anguillidae</taxon>
        <taxon>Anguilla</taxon>
    </lineage>
</organism>
<protein>
    <submittedName>
        <fullName evidence="2">Uncharacterized protein</fullName>
    </submittedName>
</protein>
<evidence type="ECO:0000256" key="1">
    <source>
        <dbReference type="SAM" id="Phobius"/>
    </source>
</evidence>
<sequence length="59" mass="6762">MNSFEYQICFIYICYIISAYSQLLGLAVGAMKIVLYLIYFFKCDILGNIVNGIIDDTFC</sequence>
<reference evidence="2" key="2">
    <citation type="journal article" date="2015" name="Fish Shellfish Immunol.">
        <title>Early steps in the European eel (Anguilla anguilla)-Vibrio vulnificus interaction in the gills: Role of the RtxA13 toxin.</title>
        <authorList>
            <person name="Callol A."/>
            <person name="Pajuelo D."/>
            <person name="Ebbesson L."/>
            <person name="Teles M."/>
            <person name="MacKenzie S."/>
            <person name="Amaro C."/>
        </authorList>
    </citation>
    <scope>NUCLEOTIDE SEQUENCE</scope>
</reference>
<feature type="transmembrane region" description="Helical" evidence="1">
    <location>
        <begin position="12"/>
        <end position="41"/>
    </location>
</feature>
<proteinExistence type="predicted"/>
<evidence type="ECO:0000313" key="2">
    <source>
        <dbReference type="EMBL" id="JAH90834.1"/>
    </source>
</evidence>
<name>A0A0E9WKC0_ANGAN</name>
<dbReference type="AlphaFoldDB" id="A0A0E9WKC0"/>
<keyword evidence="1" id="KW-1133">Transmembrane helix</keyword>